<feature type="non-terminal residue" evidence="1">
    <location>
        <position position="63"/>
    </location>
</feature>
<organism evidence="1">
    <name type="scientific">marine sediment metagenome</name>
    <dbReference type="NCBI Taxonomy" id="412755"/>
    <lineage>
        <taxon>unclassified sequences</taxon>
        <taxon>metagenomes</taxon>
        <taxon>ecological metagenomes</taxon>
    </lineage>
</organism>
<protein>
    <recommendedName>
        <fullName evidence="2">DUF1015 domain-containing protein</fullName>
    </recommendedName>
</protein>
<evidence type="ECO:0000313" key="1">
    <source>
        <dbReference type="EMBL" id="GAF68231.1"/>
    </source>
</evidence>
<reference evidence="1" key="1">
    <citation type="journal article" date="2014" name="Front. Microbiol.">
        <title>High frequency of phylogenetically diverse reductive dehalogenase-homologous genes in deep subseafloor sedimentary metagenomes.</title>
        <authorList>
            <person name="Kawai M."/>
            <person name="Futagami T."/>
            <person name="Toyoda A."/>
            <person name="Takaki Y."/>
            <person name="Nishi S."/>
            <person name="Hori S."/>
            <person name="Arai W."/>
            <person name="Tsubouchi T."/>
            <person name="Morono Y."/>
            <person name="Uchiyama I."/>
            <person name="Ito T."/>
            <person name="Fujiyama A."/>
            <person name="Inagaki F."/>
            <person name="Takami H."/>
        </authorList>
    </citation>
    <scope>NUCLEOTIDE SEQUENCE</scope>
    <source>
        <strain evidence="1">Expedition CK06-06</strain>
    </source>
</reference>
<sequence length="63" mass="7324">MAKILPFKGISYDRQKVKDLETVVAPPYDVISTQMRDELYKLNAHNVVKIILGKEYRKDSKNN</sequence>
<dbReference type="AlphaFoldDB" id="X0RYZ9"/>
<dbReference type="EMBL" id="BARS01003764">
    <property type="protein sequence ID" value="GAF68231.1"/>
    <property type="molecule type" value="Genomic_DNA"/>
</dbReference>
<dbReference type="Pfam" id="PF06245">
    <property type="entry name" value="DUF1015"/>
    <property type="match status" value="1"/>
</dbReference>
<gene>
    <name evidence="1" type="ORF">S01H1_07295</name>
</gene>
<name>X0RYZ9_9ZZZZ</name>
<comment type="caution">
    <text evidence="1">The sequence shown here is derived from an EMBL/GenBank/DDBJ whole genome shotgun (WGS) entry which is preliminary data.</text>
</comment>
<evidence type="ECO:0008006" key="2">
    <source>
        <dbReference type="Google" id="ProtNLM"/>
    </source>
</evidence>
<accession>X0RYZ9</accession>
<proteinExistence type="predicted"/>
<dbReference type="InterPro" id="IPR008323">
    <property type="entry name" value="UCP033563"/>
</dbReference>